<dbReference type="Pfam" id="PF12764">
    <property type="entry name" value="Gly-rich_Ago1"/>
    <property type="match status" value="1"/>
</dbReference>
<protein>
    <submittedName>
        <fullName evidence="3">Uncharacterized protein</fullName>
    </submittedName>
</protein>
<keyword evidence="4" id="KW-1185">Reference proteome</keyword>
<dbReference type="AlphaFoldDB" id="A0A804IQK6"/>
<dbReference type="Gramene" id="Ma04_t16870.1">
    <property type="protein sequence ID" value="Ma04_p16870.1"/>
    <property type="gene ID" value="Ma04_g16870"/>
</dbReference>
<evidence type="ECO:0000259" key="1">
    <source>
        <dbReference type="Pfam" id="PF12764"/>
    </source>
</evidence>
<organism evidence="3 4">
    <name type="scientific">Musa acuminata subsp. malaccensis</name>
    <name type="common">Wild banana</name>
    <name type="synonym">Musa malaccensis</name>
    <dbReference type="NCBI Taxonomy" id="214687"/>
    <lineage>
        <taxon>Eukaryota</taxon>
        <taxon>Viridiplantae</taxon>
        <taxon>Streptophyta</taxon>
        <taxon>Embryophyta</taxon>
        <taxon>Tracheophyta</taxon>
        <taxon>Spermatophyta</taxon>
        <taxon>Magnoliopsida</taxon>
        <taxon>Liliopsida</taxon>
        <taxon>Zingiberales</taxon>
        <taxon>Musaceae</taxon>
        <taxon>Musa</taxon>
    </lineage>
</organism>
<dbReference type="Pfam" id="PF16486">
    <property type="entry name" value="ArgoN"/>
    <property type="match status" value="1"/>
</dbReference>
<dbReference type="EnsemblPlants" id="Ma04_t16870.1">
    <property type="protein sequence ID" value="Ma04_p16870.1"/>
    <property type="gene ID" value="Ma04_g16870"/>
</dbReference>
<evidence type="ECO:0000259" key="2">
    <source>
        <dbReference type="Pfam" id="PF16486"/>
    </source>
</evidence>
<feature type="domain" description="Argonaut glycine-rich" evidence="1">
    <location>
        <begin position="7"/>
        <end position="74"/>
    </location>
</feature>
<evidence type="ECO:0000313" key="3">
    <source>
        <dbReference type="EnsemblPlants" id="Ma04_p16870.1"/>
    </source>
</evidence>
<dbReference type="Proteomes" id="UP000012960">
    <property type="component" value="Unplaced"/>
</dbReference>
<dbReference type="InParanoid" id="A0A804IQK6"/>
<proteinExistence type="predicted"/>
<accession>A0A804IQK6</accession>
<name>A0A804IQK6_MUSAM</name>
<evidence type="ECO:0000313" key="4">
    <source>
        <dbReference type="Proteomes" id="UP000012960"/>
    </source>
</evidence>
<dbReference type="InterPro" id="IPR032474">
    <property type="entry name" value="Argonaute_N"/>
</dbReference>
<reference evidence="3" key="1">
    <citation type="submission" date="2021-05" db="UniProtKB">
        <authorList>
            <consortium name="EnsemblPlants"/>
        </authorList>
    </citation>
    <scope>IDENTIFICATION</scope>
    <source>
        <strain evidence="3">subsp. malaccensis</strain>
    </source>
</reference>
<feature type="domain" description="Protein argonaute N-terminal" evidence="2">
    <location>
        <begin position="76"/>
        <end position="143"/>
    </location>
</feature>
<sequence length="170" mass="18758">MSGGHVIDPSAAGTSRPLTPKLHQATQAPLQATQTTPWQASSSWQPEISAIEFAKKFEQHSVQGEASSSQIMQPSDVSIMPEVTSHSVNHAVMQKLVKLHRESYLGGCLLVYDGRKSHYTAGPLPFTSKEFQITLNDEDDGSSMEMFSTRPTEMPFCNFIIYFCCKMAIS</sequence>
<dbReference type="InterPro" id="IPR024357">
    <property type="entry name" value="Argonaut_Gly-rich"/>
</dbReference>